<dbReference type="EMBL" id="CP003123">
    <property type="protein sequence ID" value="AGF75004.1"/>
    <property type="molecule type" value="Genomic_DNA"/>
</dbReference>
<protein>
    <recommendedName>
        <fullName evidence="3">Cytoplasmic protein</fullName>
    </recommendedName>
</protein>
<accession>M1N564</accession>
<dbReference type="STRING" id="1094489.BAnh1_11360"/>
<proteinExistence type="predicted"/>
<keyword evidence="2" id="KW-1185">Reference proteome</keyword>
<dbReference type="OrthoDB" id="9789843at2"/>
<organism evidence="1 2">
    <name type="scientific">Bartonella australis (strain Aust/NH1)</name>
    <dbReference type="NCBI Taxonomy" id="1094489"/>
    <lineage>
        <taxon>Bacteria</taxon>
        <taxon>Pseudomonadati</taxon>
        <taxon>Pseudomonadota</taxon>
        <taxon>Alphaproteobacteria</taxon>
        <taxon>Hyphomicrobiales</taxon>
        <taxon>Bartonellaceae</taxon>
        <taxon>Bartonella</taxon>
    </lineage>
</organism>
<sequence>MAAQLLMPKATAVWLVDNTALSFDQIAEFCKLHVLEVKAIADGEAAHGIKGLDPISSGQLTRSEIARAEADQTVRLKISQSKVHIPEKKRKGARYIPLSRRQDRPNGTLWLVLNHPELKDAQIARLIGTTKATIEQIRHRTHWNSANLAPLDPVGLGLCSQIDLDIELHRAAKNRPVPAEGDGTLLPASVTENGVFDEGEAKQITDENLDASKVFAKLNALQKEPQGDL</sequence>
<name>M1N564_BARAA</name>
<dbReference type="RefSeq" id="WP_015398507.1">
    <property type="nucleotide sequence ID" value="NC_020300.1"/>
</dbReference>
<dbReference type="HOGENOM" id="CLU_081814_0_0_5"/>
<dbReference type="Pfam" id="PF06242">
    <property type="entry name" value="TrcR"/>
    <property type="match status" value="1"/>
</dbReference>
<evidence type="ECO:0000313" key="2">
    <source>
        <dbReference type="Proteomes" id="UP000011729"/>
    </source>
</evidence>
<gene>
    <name evidence="1" type="ordered locus">BAnh1_11360</name>
</gene>
<dbReference type="eggNOG" id="COG3820">
    <property type="taxonomic scope" value="Bacteria"/>
</dbReference>
<reference evidence="1 2" key="1">
    <citation type="journal article" date="2013" name="PLoS Genet.">
        <title>A gene transfer agent and a dynamic repertoire of secretion systems hold the keys to the explosive radiation of the emerging pathogen Bartonella.</title>
        <authorList>
            <person name="Guy L."/>
            <person name="Nystedt B."/>
            <person name="Toft C."/>
            <person name="Zaremba-Niedzwiedzka K."/>
            <person name="Berglund E.C."/>
            <person name="Granberg F."/>
            <person name="Naslund K."/>
            <person name="Eriksson A.S."/>
            <person name="Andersson S.G."/>
        </authorList>
    </citation>
    <scope>NUCLEOTIDE SEQUENCE [LARGE SCALE GENOMIC DNA]</scope>
    <source>
        <strain evidence="1 2">Aust/NH1</strain>
    </source>
</reference>
<dbReference type="AlphaFoldDB" id="M1N564"/>
<evidence type="ECO:0008006" key="3">
    <source>
        <dbReference type="Google" id="ProtNLM"/>
    </source>
</evidence>
<dbReference type="InterPro" id="IPR010421">
    <property type="entry name" value="TrcR"/>
</dbReference>
<dbReference type="Proteomes" id="UP000011729">
    <property type="component" value="Chromosome"/>
</dbReference>
<dbReference type="PATRIC" id="fig|1094489.3.peg.1392"/>
<evidence type="ECO:0000313" key="1">
    <source>
        <dbReference type="EMBL" id="AGF75004.1"/>
    </source>
</evidence>
<dbReference type="KEGG" id="baus:BAnh1_11360"/>